<dbReference type="NCBIfam" id="TIGR02785">
    <property type="entry name" value="addA_Gpos"/>
    <property type="match status" value="1"/>
</dbReference>
<dbReference type="InterPro" id="IPR011335">
    <property type="entry name" value="Restrct_endonuc-II-like"/>
</dbReference>
<dbReference type="Gene3D" id="3.90.320.10">
    <property type="match status" value="1"/>
</dbReference>
<dbReference type="Pfam" id="PF12705">
    <property type="entry name" value="PDDEXK_1"/>
    <property type="match status" value="1"/>
</dbReference>
<keyword evidence="4 13" id="KW-0378">Hydrolase</keyword>
<keyword evidence="7 13" id="KW-0067">ATP-binding</keyword>
<dbReference type="InterPro" id="IPR011604">
    <property type="entry name" value="PDDEXK-like_dom_sf"/>
</dbReference>
<evidence type="ECO:0000256" key="9">
    <source>
        <dbReference type="ARBA" id="ARBA00023204"/>
    </source>
</evidence>
<dbReference type="Gene3D" id="3.40.50.300">
    <property type="entry name" value="P-loop containing nucleotide triphosphate hydrolases"/>
    <property type="match status" value="4"/>
</dbReference>
<protein>
    <recommendedName>
        <fullName evidence="13">ATP-dependent helicase/nuclease subunit A</fullName>
        <ecNumber evidence="13">3.1.-.-</ecNumber>
        <ecNumber evidence="13">5.6.2.4</ecNumber>
    </recommendedName>
    <alternativeName>
        <fullName evidence="13">ATP-dependent helicase/nuclease AddA</fullName>
    </alternativeName>
    <alternativeName>
        <fullName evidence="13">DNA 3'-5' helicase AddA</fullName>
    </alternativeName>
</protein>
<comment type="catalytic activity">
    <reaction evidence="11 13">
        <text>Couples ATP hydrolysis with the unwinding of duplex DNA by translocating in the 3'-5' direction.</text>
        <dbReference type="EC" id="5.6.2.4"/>
    </reaction>
</comment>
<dbReference type="PANTHER" id="PTHR11070">
    <property type="entry name" value="UVRD / RECB / PCRA DNA HELICASE FAMILY MEMBER"/>
    <property type="match status" value="1"/>
</dbReference>
<dbReference type="EC" id="3.1.-.-" evidence="13"/>
<keyword evidence="9 13" id="KW-0234">DNA repair</keyword>
<evidence type="ECO:0000256" key="4">
    <source>
        <dbReference type="ARBA" id="ARBA00022801"/>
    </source>
</evidence>
<dbReference type="EC" id="5.6.2.4" evidence="13"/>
<evidence type="ECO:0000256" key="15">
    <source>
        <dbReference type="SAM" id="MobiDB-lite"/>
    </source>
</evidence>
<evidence type="ECO:0000313" key="18">
    <source>
        <dbReference type="EMBL" id="SHE28847.1"/>
    </source>
</evidence>
<dbReference type="EMBL" id="FQUY01000001">
    <property type="protein sequence ID" value="SHE28847.1"/>
    <property type="molecule type" value="Genomic_DNA"/>
</dbReference>
<dbReference type="PROSITE" id="PS51198">
    <property type="entry name" value="UVRD_HELICASE_ATP_BIND"/>
    <property type="match status" value="1"/>
</dbReference>
<dbReference type="GO" id="GO:0008408">
    <property type="term" value="F:3'-5' exonuclease activity"/>
    <property type="evidence" value="ECO:0007669"/>
    <property type="project" value="UniProtKB-UniRule"/>
</dbReference>
<keyword evidence="8 13" id="KW-0238">DNA-binding</keyword>
<dbReference type="AlphaFoldDB" id="A0A1M4S9X4"/>
<evidence type="ECO:0000256" key="13">
    <source>
        <dbReference type="HAMAP-Rule" id="MF_01451"/>
    </source>
</evidence>
<dbReference type="GO" id="GO:0043138">
    <property type="term" value="F:3'-5' DNA helicase activity"/>
    <property type="evidence" value="ECO:0007669"/>
    <property type="project" value="UniProtKB-UniRule"/>
</dbReference>
<evidence type="ECO:0000256" key="8">
    <source>
        <dbReference type="ARBA" id="ARBA00023125"/>
    </source>
</evidence>
<evidence type="ECO:0000313" key="19">
    <source>
        <dbReference type="Proteomes" id="UP000184148"/>
    </source>
</evidence>
<proteinExistence type="inferred from homology"/>
<evidence type="ECO:0000256" key="7">
    <source>
        <dbReference type="ARBA" id="ARBA00022840"/>
    </source>
</evidence>
<feature type="domain" description="UvrD-like helicase ATP-binding" evidence="16">
    <location>
        <begin position="7"/>
        <end position="477"/>
    </location>
</feature>
<dbReference type="GO" id="GO:0000724">
    <property type="term" value="P:double-strand break repair via homologous recombination"/>
    <property type="evidence" value="ECO:0007669"/>
    <property type="project" value="UniProtKB-UniRule"/>
</dbReference>
<dbReference type="GO" id="GO:0005524">
    <property type="term" value="F:ATP binding"/>
    <property type="evidence" value="ECO:0007669"/>
    <property type="project" value="UniProtKB-UniRule"/>
</dbReference>
<evidence type="ECO:0000256" key="2">
    <source>
        <dbReference type="ARBA" id="ARBA00022741"/>
    </source>
</evidence>
<dbReference type="GO" id="GO:0003690">
    <property type="term" value="F:double-stranded DNA binding"/>
    <property type="evidence" value="ECO:0007669"/>
    <property type="project" value="UniProtKB-UniRule"/>
</dbReference>
<dbReference type="InterPro" id="IPR014017">
    <property type="entry name" value="DNA_helicase_UvrD-like_C"/>
</dbReference>
<keyword evidence="6 13" id="KW-0269">Exonuclease</keyword>
<keyword evidence="19" id="KW-1185">Reference proteome</keyword>
<feature type="compositionally biased region" description="Acidic residues" evidence="15">
    <location>
        <begin position="545"/>
        <end position="562"/>
    </location>
</feature>
<reference evidence="19" key="1">
    <citation type="submission" date="2016-11" db="EMBL/GenBank/DDBJ databases">
        <authorList>
            <person name="Varghese N."/>
            <person name="Submissions S."/>
        </authorList>
    </citation>
    <scope>NUCLEOTIDE SEQUENCE [LARGE SCALE GENOMIC DNA]</scope>
    <source>
        <strain evidence="19">DSM 12395</strain>
    </source>
</reference>
<comment type="function">
    <text evidence="13">The heterodimer acts as both an ATP-dependent DNA helicase and an ATP-dependent, dual-direction single-stranded exonuclease. Recognizes the chi site generating a DNA molecule suitable for the initiation of homologous recombination. The AddA nuclease domain is required for chi fragment generation; this subunit has the helicase and 3' -&gt; 5' nuclease activities.</text>
</comment>
<dbReference type="InterPro" id="IPR038726">
    <property type="entry name" value="PDDEXK_AddAB-type"/>
</dbReference>
<dbReference type="SUPFAM" id="SSF52540">
    <property type="entry name" value="P-loop containing nucleoside triphosphate hydrolases"/>
    <property type="match status" value="1"/>
</dbReference>
<comment type="similarity">
    <text evidence="13">Belongs to the helicase family. AddA subfamily.</text>
</comment>
<evidence type="ECO:0000259" key="16">
    <source>
        <dbReference type="PROSITE" id="PS51198"/>
    </source>
</evidence>
<dbReference type="InterPro" id="IPR014016">
    <property type="entry name" value="UvrD-like_ATP-bd"/>
</dbReference>
<dbReference type="STRING" id="1121429.SAMN02745133_00026"/>
<dbReference type="GO" id="GO:0005829">
    <property type="term" value="C:cytosol"/>
    <property type="evidence" value="ECO:0007669"/>
    <property type="project" value="TreeGrafter"/>
</dbReference>
<feature type="binding site" evidence="14">
    <location>
        <begin position="28"/>
        <end position="35"/>
    </location>
    <ligand>
        <name>ATP</name>
        <dbReference type="ChEBI" id="CHEBI:30616"/>
    </ligand>
</feature>
<keyword evidence="2 13" id="KW-0547">Nucleotide-binding</keyword>
<dbReference type="InterPro" id="IPR014152">
    <property type="entry name" value="AddA"/>
</dbReference>
<evidence type="ECO:0000259" key="17">
    <source>
        <dbReference type="PROSITE" id="PS51217"/>
    </source>
</evidence>
<dbReference type="Pfam" id="PF13361">
    <property type="entry name" value="UvrD_C"/>
    <property type="match status" value="1"/>
</dbReference>
<sequence>MITMRDKKWTDEQWAAITTRDKALLVAAAAGAGKTAVLVERIIRLITDPTRPVDVDRLLIVTFTNAAAAEMRERIAAALSNALKENPHSRRLARQLTMLNRASITTLHSFCLDLLRRYYYLLDLDPGFRVADEMEAELLRLEVLEELFEERYNRQDNETFAHLVDAYGGQRDDSKLQNLVLALYRFSGSHPWPRFWLAEMAENFALSEGQSLDELPWIYQVKEEIGQEMQSVLRLLKQAAWWARQPGGPEPYCKNLAEDILLLEPLVHCGEMSWDKLYRSFANIKWSKLSPCRGEVDDGLKNRVQTLRNKAKDKVKEVTGTYFCAEPGVLLQDLRSLHPLMKELAALTAEFMDRYQKKKQAKGLVDFGDLEHYCLSILLDKESKPGEMVPSAVALELKKQFAEVLVDEYQDINEVQETILQLVSREDNRFMVGDVKQSIYRFRLAEPGLFLGKYRQYGVPGNAAGCRIDLSKNFRSRLGVVNGVNFIFRQIMTRTAGEIDYDEASELRCGAEFPAPEGVTTAEGPVELHLIDCKDMQSDGVEPSEAGEEDVLPDRDEEPEELDADQAEARLVGRRILEMVKGSELSTGPEFMVWDKELAQYRPVTYRDIVILLRATTGRANTFLEELRARGIPAYAELGTGYFAAVEVEIFLSLLKIIDNPRQDVPLAGVLRSPIVGLKGEELAEIRLCNRDGDFYDAVMSAARSDLGDVSRKLTGFLTKLDRWRSLARRGPLADLIWMLYRETGYYDYVGGMTGGTQRQANLRVLYHRAKQFEATSFRGLFSFLRFVERMKDAGNDFGSARALGESENVVRIMSIHKSKGLEFPVVFVAGLGKKFNLLDLNKDLLMHKRLGLGPQVINLATRVSYPSLPKLLIRQQIKREAVAEEMRVLYVALTRAREKLILVGSVRDLSKSLEKWCASAHQSGWPLPDAELMAARTYLDWLCPAIARHRDGQALLQRAGSEAQPSSDVAMDASTWKTVFYDMNQVQNQLVDNRHQVTELLEKIKRLAPLEDMGQAAEVDRRLRWTYPLAEVTAKPAKAAVTEIKGRFDELTRPEEDVLPYRPQITGRPRFLQQDKGLTPAERGSVIHLVMQHINLQKAPDEGDIYALLDRLVAREILLPEQAAVIDPAQITGFFAGPLGRRVLKAVKVQRELPFSLALPATEVYPELSRAGAGEIVLVQGVIDCLADEGDGLLLIDYKSDEVRPGQTSVAERYRGQINLYTRAVQDILGRPVKERAIYLFDSGETLYFGPGS</sequence>
<keyword evidence="10 13" id="KW-0413">Isomerase</keyword>
<keyword evidence="1 13" id="KW-0540">Nuclease</keyword>
<gene>
    <name evidence="13" type="primary">addA</name>
    <name evidence="18" type="ORF">SAMN02745133_00026</name>
</gene>
<feature type="domain" description="UvrD-like helicase C-terminal" evidence="17">
    <location>
        <begin position="521"/>
        <end position="821"/>
    </location>
</feature>
<dbReference type="PANTHER" id="PTHR11070:SF48">
    <property type="entry name" value="ATP-DEPENDENT HELICASE_NUCLEASE SUBUNIT A"/>
    <property type="match status" value="1"/>
</dbReference>
<evidence type="ECO:0000256" key="5">
    <source>
        <dbReference type="ARBA" id="ARBA00022806"/>
    </source>
</evidence>
<evidence type="ECO:0000256" key="14">
    <source>
        <dbReference type="PROSITE-ProRule" id="PRU00560"/>
    </source>
</evidence>
<dbReference type="FunFam" id="3.40.50.300:FF:001236">
    <property type="entry name" value="ATP-dependent helicase/nuclease subunit A"/>
    <property type="match status" value="1"/>
</dbReference>
<keyword evidence="3 13" id="KW-0227">DNA damage</keyword>
<name>A0A1M4S9X4_9FIRM</name>
<dbReference type="InterPro" id="IPR027417">
    <property type="entry name" value="P-loop_NTPase"/>
</dbReference>
<dbReference type="GO" id="GO:0033202">
    <property type="term" value="C:DNA helicase complex"/>
    <property type="evidence" value="ECO:0007669"/>
    <property type="project" value="TreeGrafter"/>
</dbReference>
<evidence type="ECO:0000256" key="6">
    <source>
        <dbReference type="ARBA" id="ARBA00022839"/>
    </source>
</evidence>
<accession>A0A1M4S9X4</accession>
<evidence type="ECO:0000256" key="3">
    <source>
        <dbReference type="ARBA" id="ARBA00022763"/>
    </source>
</evidence>
<comment type="catalytic activity">
    <reaction evidence="12 13">
        <text>ATP + H2O = ADP + phosphate + H(+)</text>
        <dbReference type="Rhea" id="RHEA:13065"/>
        <dbReference type="ChEBI" id="CHEBI:15377"/>
        <dbReference type="ChEBI" id="CHEBI:15378"/>
        <dbReference type="ChEBI" id="CHEBI:30616"/>
        <dbReference type="ChEBI" id="CHEBI:43474"/>
        <dbReference type="ChEBI" id="CHEBI:456216"/>
        <dbReference type="EC" id="5.6.2.4"/>
    </reaction>
</comment>
<dbReference type="PROSITE" id="PS51217">
    <property type="entry name" value="UVRD_HELICASE_CTER"/>
    <property type="match status" value="1"/>
</dbReference>
<feature type="region of interest" description="Disordered" evidence="15">
    <location>
        <begin position="537"/>
        <end position="562"/>
    </location>
</feature>
<dbReference type="Pfam" id="PF00580">
    <property type="entry name" value="UvrD-helicase"/>
    <property type="match status" value="1"/>
</dbReference>
<evidence type="ECO:0000256" key="12">
    <source>
        <dbReference type="ARBA" id="ARBA00048988"/>
    </source>
</evidence>
<comment type="subunit">
    <text evidence="13">Heterodimer of AddA and AddB/RexB.</text>
</comment>
<organism evidence="18 19">
    <name type="scientific">Desulforamulus putei DSM 12395</name>
    <dbReference type="NCBI Taxonomy" id="1121429"/>
    <lineage>
        <taxon>Bacteria</taxon>
        <taxon>Bacillati</taxon>
        <taxon>Bacillota</taxon>
        <taxon>Clostridia</taxon>
        <taxon>Eubacteriales</taxon>
        <taxon>Peptococcaceae</taxon>
        <taxon>Desulforamulus</taxon>
    </lineage>
</organism>
<dbReference type="InterPro" id="IPR000212">
    <property type="entry name" value="DNA_helicase_UvrD/REP"/>
</dbReference>
<evidence type="ECO:0000256" key="10">
    <source>
        <dbReference type="ARBA" id="ARBA00023235"/>
    </source>
</evidence>
<dbReference type="HAMAP" id="MF_01451">
    <property type="entry name" value="AddA"/>
    <property type="match status" value="1"/>
</dbReference>
<keyword evidence="5 13" id="KW-0347">Helicase</keyword>
<comment type="cofactor">
    <cofactor evidence="13">
        <name>Mg(2+)</name>
        <dbReference type="ChEBI" id="CHEBI:18420"/>
    </cofactor>
</comment>
<dbReference type="Proteomes" id="UP000184148">
    <property type="component" value="Unassembled WGS sequence"/>
</dbReference>
<evidence type="ECO:0000256" key="11">
    <source>
        <dbReference type="ARBA" id="ARBA00034617"/>
    </source>
</evidence>
<evidence type="ECO:0000256" key="1">
    <source>
        <dbReference type="ARBA" id="ARBA00022722"/>
    </source>
</evidence>
<dbReference type="SUPFAM" id="SSF52980">
    <property type="entry name" value="Restriction endonuclease-like"/>
    <property type="match status" value="1"/>
</dbReference>
<dbReference type="GO" id="GO:0016887">
    <property type="term" value="F:ATP hydrolysis activity"/>
    <property type="evidence" value="ECO:0007669"/>
    <property type="project" value="RHEA"/>
</dbReference>